<evidence type="ECO:0000256" key="1">
    <source>
        <dbReference type="SAM" id="MobiDB-lite"/>
    </source>
</evidence>
<dbReference type="AlphaFoldDB" id="A0A7X0G4V6"/>
<comment type="caution">
    <text evidence="2">The sequence shown here is derived from an EMBL/GenBank/DDBJ whole genome shotgun (WGS) entry which is preliminary data.</text>
</comment>
<protein>
    <submittedName>
        <fullName evidence="2">Uncharacterized protein</fullName>
    </submittedName>
</protein>
<dbReference type="EMBL" id="JACHMQ010000001">
    <property type="protein sequence ID" value="MBB6398366.1"/>
    <property type="molecule type" value="Genomic_DNA"/>
</dbReference>
<organism evidence="2 3">
    <name type="scientific">Actinomadura coerulea</name>
    <dbReference type="NCBI Taxonomy" id="46159"/>
    <lineage>
        <taxon>Bacteria</taxon>
        <taxon>Bacillati</taxon>
        <taxon>Actinomycetota</taxon>
        <taxon>Actinomycetes</taxon>
        <taxon>Streptosporangiales</taxon>
        <taxon>Thermomonosporaceae</taxon>
        <taxon>Actinomadura</taxon>
    </lineage>
</organism>
<feature type="compositionally biased region" description="Basic and acidic residues" evidence="1">
    <location>
        <begin position="25"/>
        <end position="37"/>
    </location>
</feature>
<gene>
    <name evidence="2" type="ORF">BKA00_005280</name>
</gene>
<evidence type="ECO:0000313" key="3">
    <source>
        <dbReference type="Proteomes" id="UP000546324"/>
    </source>
</evidence>
<feature type="compositionally biased region" description="Basic and acidic residues" evidence="1">
    <location>
        <begin position="1"/>
        <end position="13"/>
    </location>
</feature>
<accession>A0A7X0G4V6</accession>
<feature type="region of interest" description="Disordered" evidence="1">
    <location>
        <begin position="1"/>
        <end position="37"/>
    </location>
</feature>
<keyword evidence="3" id="KW-1185">Reference proteome</keyword>
<dbReference type="Proteomes" id="UP000546324">
    <property type="component" value="Unassembled WGS sequence"/>
</dbReference>
<sequence>MVRIESRSQRCQDVDLAASGQPEGFGRDASVESDTGERERVAGARCRAVAGDRAGVVVRARGDRLQIVAVLHHERLVEAEALLDRLGGGGPADVGGGDLVVRCPAGFGNQKKMPKVTSVVSRSMRTAPTRRRTK</sequence>
<proteinExistence type="predicted"/>
<reference evidence="2 3" key="1">
    <citation type="submission" date="2020-08" db="EMBL/GenBank/DDBJ databases">
        <title>Sequencing the genomes of 1000 actinobacteria strains.</title>
        <authorList>
            <person name="Klenk H.-P."/>
        </authorList>
    </citation>
    <scope>NUCLEOTIDE SEQUENCE [LARGE SCALE GENOMIC DNA]</scope>
    <source>
        <strain evidence="2 3">DSM 43675</strain>
    </source>
</reference>
<name>A0A7X0G4V6_9ACTN</name>
<evidence type="ECO:0000313" key="2">
    <source>
        <dbReference type="EMBL" id="MBB6398366.1"/>
    </source>
</evidence>